<protein>
    <recommendedName>
        <fullName evidence="12">E3 ubiquitin-protein ligase</fullName>
        <ecNumber evidence="12">2.3.2.27</ecNumber>
    </recommendedName>
</protein>
<feature type="zinc finger region" description="UBR-type" evidence="11">
    <location>
        <begin position="398"/>
        <end position="469"/>
    </location>
</feature>
<comment type="function">
    <text evidence="12">Ubiquitin ligase protein which is a component of the N-end rule pathway. Recognizes and binds to proteins bearing specific N-terminal residues that are destabilizing according to the N-end rule, leading to their ubiquitination and subsequent degradation.</text>
</comment>
<dbReference type="GO" id="GO:0061630">
    <property type="term" value="F:ubiquitin protein ligase activity"/>
    <property type="evidence" value="ECO:0007669"/>
    <property type="project" value="UniProtKB-UniRule"/>
</dbReference>
<reference evidence="18" key="1">
    <citation type="journal article" date="2004" name="Nature">
        <title>Genome duplication in the teleost fish Tetraodon nigroviridis reveals the early vertebrate proto-karyotype.</title>
        <authorList>
            <person name="Jaillon O."/>
            <person name="Aury J.-M."/>
            <person name="Brunet F."/>
            <person name="Petit J.-L."/>
            <person name="Stange-Thomann N."/>
            <person name="Mauceli E."/>
            <person name="Bouneau L."/>
            <person name="Fischer C."/>
            <person name="Ozouf-Costaz C."/>
            <person name="Bernot A."/>
            <person name="Nicaud S."/>
            <person name="Jaffe D."/>
            <person name="Fisher S."/>
            <person name="Lutfalla G."/>
            <person name="Dossat C."/>
            <person name="Segurens B."/>
            <person name="Dasilva C."/>
            <person name="Salanoubat M."/>
            <person name="Levy M."/>
            <person name="Boudet N."/>
            <person name="Castellano S."/>
            <person name="Anthouard V."/>
            <person name="Jubin C."/>
            <person name="Castelli V."/>
            <person name="Katinka M."/>
            <person name="Vacherie B."/>
            <person name="Biemont C."/>
            <person name="Skalli Z."/>
            <person name="Cattolico L."/>
            <person name="Poulain J."/>
            <person name="De Berardinis V."/>
            <person name="Cruaud C."/>
            <person name="Duprat S."/>
            <person name="Brottier P."/>
            <person name="Coutanceau J.-P."/>
            <person name="Gouzy J."/>
            <person name="Parra G."/>
            <person name="Lardier G."/>
            <person name="Chapple C."/>
            <person name="McKernan K.J."/>
            <person name="McEwan P."/>
            <person name="Bosak S."/>
            <person name="Kellis M."/>
            <person name="Volff J.-N."/>
            <person name="Guigo R."/>
            <person name="Zody M.C."/>
            <person name="Mesirov J."/>
            <person name="Lindblad-Toh K."/>
            <person name="Birren B."/>
            <person name="Nusbaum C."/>
            <person name="Kahn D."/>
            <person name="Robinson-Rechavi M."/>
            <person name="Laudet V."/>
            <person name="Schachter V."/>
            <person name="Quetier F."/>
            <person name="Saurin W."/>
            <person name="Scarpelli C."/>
            <person name="Wincker P."/>
            <person name="Lander E.S."/>
            <person name="Weissenbach J."/>
            <person name="Roest Crollius H."/>
        </authorList>
    </citation>
    <scope>NUCLEOTIDE SEQUENCE [LARGE SCALE GENOMIC DNA]</scope>
</reference>
<dbReference type="CDD" id="cd12291">
    <property type="entry name" value="RRM1_La"/>
    <property type="match status" value="1"/>
</dbReference>
<dbReference type="CDD" id="cd08028">
    <property type="entry name" value="LARP_3"/>
    <property type="match status" value="1"/>
</dbReference>
<comment type="catalytic activity">
    <reaction evidence="1 12">
        <text>S-ubiquitinyl-[E2 ubiquitin-conjugating enzyme]-L-cysteine + [acceptor protein]-L-lysine = [E2 ubiquitin-conjugating enzyme]-L-cysteine + N(6)-ubiquitinyl-[acceptor protein]-L-lysine.</text>
        <dbReference type="EC" id="2.3.2.27"/>
    </reaction>
</comment>
<dbReference type="GO" id="GO:0016567">
    <property type="term" value="P:protein ubiquitination"/>
    <property type="evidence" value="ECO:0007669"/>
    <property type="project" value="UniProtKB-UniRule"/>
</dbReference>
<dbReference type="PANTHER" id="PTHR21497:SF39">
    <property type="entry name" value="E3 UBIQUITIN-PROTEIN LIGASE UBR3"/>
    <property type="match status" value="1"/>
</dbReference>
<evidence type="ECO:0000256" key="12">
    <source>
        <dbReference type="RuleBase" id="RU366018"/>
    </source>
</evidence>
<evidence type="ECO:0000256" key="1">
    <source>
        <dbReference type="ARBA" id="ARBA00000900"/>
    </source>
</evidence>
<dbReference type="InterPro" id="IPR014886">
    <property type="entry name" value="La_xRRM"/>
</dbReference>
<gene>
    <name evidence="18" type="ORF">GSTENG00031410001</name>
</gene>
<dbReference type="CDD" id="cd19673">
    <property type="entry name" value="UBR-box_UBR3"/>
    <property type="match status" value="1"/>
</dbReference>
<dbReference type="SMART" id="SM00360">
    <property type="entry name" value="RRM"/>
    <property type="match status" value="1"/>
</dbReference>
<dbReference type="AlphaFoldDB" id="Q4RNU4"/>
<evidence type="ECO:0000259" key="17">
    <source>
        <dbReference type="PROSITE" id="PS51939"/>
    </source>
</evidence>
<dbReference type="GO" id="GO:0008270">
    <property type="term" value="F:zinc ion binding"/>
    <property type="evidence" value="ECO:0007669"/>
    <property type="project" value="UniProtKB-UniRule"/>
</dbReference>
<keyword evidence="3 12" id="KW-0808">Transferase</keyword>
<dbReference type="PROSITE" id="PS51157">
    <property type="entry name" value="ZF_UBR"/>
    <property type="match status" value="1"/>
</dbReference>
<feature type="non-terminal residue" evidence="18">
    <location>
        <position position="1"/>
    </location>
</feature>
<dbReference type="UniPathway" id="UPA00143"/>
<dbReference type="SUPFAM" id="SSF54928">
    <property type="entry name" value="RNA-binding domain, RBD"/>
    <property type="match status" value="2"/>
</dbReference>
<dbReference type="GO" id="GO:0006396">
    <property type="term" value="P:RNA processing"/>
    <property type="evidence" value="ECO:0007669"/>
    <property type="project" value="InterPro"/>
</dbReference>
<name>Q4RNU4_TETNG</name>
<evidence type="ECO:0000259" key="16">
    <source>
        <dbReference type="PROSITE" id="PS51157"/>
    </source>
</evidence>
<evidence type="ECO:0000313" key="18">
    <source>
        <dbReference type="EMBL" id="CAG09938.1"/>
    </source>
</evidence>
<keyword evidence="5 12" id="KW-0863">Zinc-finger</keyword>
<dbReference type="EC" id="2.3.2.27" evidence="12"/>
<accession>Q4RNU4</accession>
<dbReference type="CDD" id="cd12541">
    <property type="entry name" value="RRM2_La"/>
    <property type="match status" value="1"/>
</dbReference>
<evidence type="ECO:0000256" key="2">
    <source>
        <dbReference type="ARBA" id="ARBA00004906"/>
    </source>
</evidence>
<keyword evidence="6 12" id="KW-0833">Ubl conjugation pathway</keyword>
<dbReference type="OrthoDB" id="15304at2759"/>
<dbReference type="PROSITE" id="PS50102">
    <property type="entry name" value="RRM"/>
    <property type="match status" value="1"/>
</dbReference>
<dbReference type="PRINTS" id="PR00302">
    <property type="entry name" value="LUPUSLA"/>
</dbReference>
<keyword evidence="4 12" id="KW-0479">Metal-binding</keyword>
<dbReference type="Pfam" id="PF00076">
    <property type="entry name" value="RRM_1"/>
    <property type="match status" value="1"/>
</dbReference>
<evidence type="ECO:0000259" key="14">
    <source>
        <dbReference type="PROSITE" id="PS50102"/>
    </source>
</evidence>
<dbReference type="Pfam" id="PF22960">
    <property type="entry name" value="WHD_UBR1"/>
    <property type="match status" value="1"/>
</dbReference>
<evidence type="ECO:0000259" key="15">
    <source>
        <dbReference type="PROSITE" id="PS50961"/>
    </source>
</evidence>
<evidence type="ECO:0000256" key="9">
    <source>
        <dbReference type="ARBA" id="ARBA00046341"/>
    </source>
</evidence>
<dbReference type="Pfam" id="PF08777">
    <property type="entry name" value="RRM_3"/>
    <property type="match status" value="1"/>
</dbReference>
<dbReference type="FunFam" id="2.10.110.30:FF:000002">
    <property type="entry name" value="Putative e3 ubiquitin-protein ligase ubr3"/>
    <property type="match status" value="1"/>
</dbReference>
<dbReference type="Pfam" id="PF05383">
    <property type="entry name" value="La"/>
    <property type="match status" value="1"/>
</dbReference>
<dbReference type="GO" id="GO:0003723">
    <property type="term" value="F:RNA binding"/>
    <property type="evidence" value="ECO:0007669"/>
    <property type="project" value="UniProtKB-UniRule"/>
</dbReference>
<dbReference type="PANTHER" id="PTHR21497">
    <property type="entry name" value="UBIQUITIN LIGASE E3 ALPHA-RELATED"/>
    <property type="match status" value="1"/>
</dbReference>
<dbReference type="GO" id="GO:0000151">
    <property type="term" value="C:ubiquitin ligase complex"/>
    <property type="evidence" value="ECO:0007669"/>
    <property type="project" value="TreeGrafter"/>
</dbReference>
<evidence type="ECO:0000256" key="7">
    <source>
        <dbReference type="ARBA" id="ARBA00022833"/>
    </source>
</evidence>
<evidence type="ECO:0000256" key="13">
    <source>
        <dbReference type="SAM" id="MobiDB-lite"/>
    </source>
</evidence>
<feature type="region of interest" description="Disordered" evidence="13">
    <location>
        <begin position="170"/>
        <end position="197"/>
    </location>
</feature>
<dbReference type="Gene3D" id="1.10.10.10">
    <property type="entry name" value="Winged helix-like DNA-binding domain superfamily/Winged helix DNA-binding domain"/>
    <property type="match status" value="1"/>
</dbReference>
<dbReference type="InterPro" id="IPR035979">
    <property type="entry name" value="RBD_domain_sf"/>
</dbReference>
<dbReference type="InterPro" id="IPR036388">
    <property type="entry name" value="WH-like_DNA-bd_sf"/>
</dbReference>
<comment type="caution">
    <text evidence="18">The sequence shown here is derived from an EMBL/GenBank/DDBJ whole genome shotgun (WGS) entry which is preliminary data.</text>
</comment>
<dbReference type="InterPro" id="IPR000504">
    <property type="entry name" value="RRM_dom"/>
</dbReference>
<reference evidence="18" key="2">
    <citation type="submission" date="2004-02" db="EMBL/GenBank/DDBJ databases">
        <authorList>
            <consortium name="Genoscope"/>
            <consortium name="Whitehead Institute Centre for Genome Research"/>
        </authorList>
    </citation>
    <scope>NUCLEOTIDE SEQUENCE</scope>
</reference>
<organism evidence="18">
    <name type="scientific">Tetraodon nigroviridis</name>
    <name type="common">Spotted green pufferfish</name>
    <name type="synonym">Chelonodon nigroviridis</name>
    <dbReference type="NCBI Taxonomy" id="99883"/>
    <lineage>
        <taxon>Eukaryota</taxon>
        <taxon>Metazoa</taxon>
        <taxon>Chordata</taxon>
        <taxon>Craniata</taxon>
        <taxon>Vertebrata</taxon>
        <taxon>Euteleostomi</taxon>
        <taxon>Actinopterygii</taxon>
        <taxon>Neopterygii</taxon>
        <taxon>Teleostei</taxon>
        <taxon>Neoteleostei</taxon>
        <taxon>Acanthomorphata</taxon>
        <taxon>Eupercaria</taxon>
        <taxon>Tetraodontiformes</taxon>
        <taxon>Tetradontoidea</taxon>
        <taxon>Tetraodontidae</taxon>
        <taxon>Tetraodon</taxon>
    </lineage>
</organism>
<dbReference type="SMART" id="SM00396">
    <property type="entry name" value="ZnF_UBR1"/>
    <property type="match status" value="1"/>
</dbReference>
<dbReference type="Gene3D" id="3.30.70.330">
    <property type="match status" value="2"/>
</dbReference>
<evidence type="ECO:0000256" key="11">
    <source>
        <dbReference type="PROSITE-ProRule" id="PRU00508"/>
    </source>
</evidence>
<dbReference type="InterPro" id="IPR039164">
    <property type="entry name" value="UBR1-like"/>
</dbReference>
<dbReference type="InterPro" id="IPR006630">
    <property type="entry name" value="La_HTH"/>
</dbReference>
<dbReference type="PROSITE" id="PS50961">
    <property type="entry name" value="HTH_LA"/>
    <property type="match status" value="1"/>
</dbReference>
<dbReference type="InterPro" id="IPR002344">
    <property type="entry name" value="Lupus_La"/>
</dbReference>
<feature type="domain" description="HTH La-type RNA-binding" evidence="15">
    <location>
        <begin position="1"/>
        <end position="77"/>
    </location>
</feature>
<feature type="domain" description="UBR-type" evidence="16">
    <location>
        <begin position="398"/>
        <end position="469"/>
    </location>
</feature>
<dbReference type="SUPFAM" id="SSF46785">
    <property type="entry name" value="Winged helix' DNA-binding domain"/>
    <property type="match status" value="1"/>
</dbReference>
<proteinExistence type="inferred from homology"/>
<feature type="domain" description="XRRM" evidence="17">
    <location>
        <begin position="207"/>
        <end position="329"/>
    </location>
</feature>
<keyword evidence="7 12" id="KW-0862">Zinc</keyword>
<evidence type="ECO:0000256" key="3">
    <source>
        <dbReference type="ARBA" id="ARBA00022679"/>
    </source>
</evidence>
<evidence type="ECO:0000256" key="5">
    <source>
        <dbReference type="ARBA" id="ARBA00022771"/>
    </source>
</evidence>
<dbReference type="EMBL" id="CAAE01015010">
    <property type="protein sequence ID" value="CAG09938.1"/>
    <property type="molecule type" value="Genomic_DNA"/>
</dbReference>
<comment type="pathway">
    <text evidence="2 12">Protein modification; protein ubiquitination.</text>
</comment>
<evidence type="ECO:0000256" key="10">
    <source>
        <dbReference type="PROSITE-ProRule" id="PRU00332"/>
    </source>
</evidence>
<evidence type="ECO:0000256" key="6">
    <source>
        <dbReference type="ARBA" id="ARBA00022786"/>
    </source>
</evidence>
<dbReference type="KEGG" id="tng:GSTEN00031410G001"/>
<feature type="domain" description="RRM" evidence="14">
    <location>
        <begin position="89"/>
        <end position="174"/>
    </location>
</feature>
<evidence type="ECO:0000256" key="4">
    <source>
        <dbReference type="ARBA" id="ARBA00022723"/>
    </source>
</evidence>
<evidence type="ECO:0000256" key="8">
    <source>
        <dbReference type="ARBA" id="ARBA00022884"/>
    </source>
</evidence>
<dbReference type="GO" id="GO:0005737">
    <property type="term" value="C:cytoplasm"/>
    <property type="evidence" value="ECO:0007669"/>
    <property type="project" value="TreeGrafter"/>
</dbReference>
<dbReference type="InterPro" id="IPR012677">
    <property type="entry name" value="Nucleotide-bd_a/b_plait_sf"/>
</dbReference>
<keyword evidence="8 10" id="KW-0694">RNA-binding</keyword>
<dbReference type="InterPro" id="IPR003126">
    <property type="entry name" value="Znf_UBR"/>
</dbReference>
<dbReference type="Gene3D" id="2.10.110.30">
    <property type="match status" value="1"/>
</dbReference>
<dbReference type="InterPro" id="IPR036390">
    <property type="entry name" value="WH_DNA-bd_sf"/>
</dbReference>
<sequence length="1017" mass="114942">YYFGDHNLPRDKFLKEQIQLDDGWVSLETMLKFNRLKTLTTESSVIVAALQKSKTGLLEISEDKTKIRRSPDKPLPEMNDEYKDALKHKSVYIKGFPLETTLDEIQEWLSGKGNIENIQMRKTLQRNFKGSVFICFDTEESSKQFLERSDIKSYKDNELLVLSRENYHAKKAEERKQSKAETKAKNRQDKEQQQKDTEEKAMDMLLDEKTGCLLKFSGELEDVSREDFHELFSGHGKIKWVDFARGAKEGALLFDGNAKEAFEKAKEANGGELKIKDCSVTWQLLEGDEEKEALKRIIEAQQETQRNKGRVDNKPESMMAASLLRRDKKATAAHLKADLNRTDNTSGVRQLQELLDSVLNPEKPATDTEALDWCKCLIAGGEGFEEFCKTVRSYDNATLCGLVWTANFVAYRCRTCGISPCMSLCAECFNNGDHTGHDFNMFRSQAGGACDCGDSNVMRESGFCRRHRLRTGENVPSIPRDLLLMSEMVLPRFIMCIIQYLREGYIEPGEDSSAERDLQKVLQQLEPQISFLEELTKMGGAMRTVMTKILTNQQAFKELCMGTTAPRNPDGSNKEITFTKTFVQHYAFIMKTLMKSHESDTMSNRIVHISVQLFSNEELARHVTEECQLLDIMVTVLLYMMESCLIKSELQGMNLNKRELNEHVEFESQTYYAAFAAELEACAQPMWGLLSHCKVKPAPNQVTFHLPLHRYYAMFLSKAVKCQGLDLDSLLPDQEMLMKIMVHPLQIPGVAFAQVTIVRPPQACLSEIHSNMWVRNGLQIKGQAMTYVQSHFCNSMIDPDIYLLQIPENPNPKSGIVPGACSFEEMLCAVADFKAPVFEPGGSMQQGMYTPKAEVWEREFDPIMVVLRTVYRRDVQSAMDRYAALVPTISSKAIILLVGTAPQLVTEILEIRESMLSLLIKLHQKLSSKQNSLSASWLEDMDTNRHTHGDGITAIERILTKAATRSYAEAAMDFGASEVMESEVLYDCVICGQSGPSTEDRPFGLVVLLQASSGASL</sequence>
<dbReference type="GO" id="GO:0005634">
    <property type="term" value="C:nucleus"/>
    <property type="evidence" value="ECO:0007669"/>
    <property type="project" value="InterPro"/>
</dbReference>
<dbReference type="Pfam" id="PF02207">
    <property type="entry name" value="zf-UBR"/>
    <property type="match status" value="1"/>
</dbReference>
<dbReference type="GO" id="GO:0071596">
    <property type="term" value="P:ubiquitin-dependent protein catabolic process via the N-end rule pathway"/>
    <property type="evidence" value="ECO:0007669"/>
    <property type="project" value="UniProtKB-UniRule"/>
</dbReference>
<comment type="similarity">
    <text evidence="9 12">Belongs to the E3 ubiquitin-protein ligase UBR1-like family.</text>
</comment>
<dbReference type="PROSITE" id="PS51939">
    <property type="entry name" value="XRRM"/>
    <property type="match status" value="1"/>
</dbReference>
<dbReference type="InterPro" id="IPR055194">
    <property type="entry name" value="UBR1-like_WH"/>
</dbReference>
<dbReference type="GO" id="GO:1990904">
    <property type="term" value="C:ribonucleoprotein complex"/>
    <property type="evidence" value="ECO:0007669"/>
    <property type="project" value="UniProtKB-UniRule"/>
</dbReference>
<dbReference type="SMART" id="SM00715">
    <property type="entry name" value="LA"/>
    <property type="match status" value="1"/>
</dbReference>